<proteinExistence type="inferred from homology"/>
<dbReference type="InterPro" id="IPR017853">
    <property type="entry name" value="GH"/>
</dbReference>
<dbReference type="VEuPathDB" id="FungiDB:HVAS_10098400"/>
<evidence type="ECO:0000256" key="4">
    <source>
        <dbReference type="PROSITE-ProRule" id="PRU01100"/>
    </source>
</evidence>
<evidence type="ECO:0000256" key="6">
    <source>
        <dbReference type="SAM" id="SignalP"/>
    </source>
</evidence>
<sequence length="358" mass="39863">MIFPSMLLVTLAALPVILGTTVHQKHHQPSHHVVKRINPHKKPAPAPLHKKSTEDYGRKFGINPDNLHVNGVAIGFSPAFHEKIDSNTASDINKLLKAPMAIHVGDVLSLPGNPVFQLTLVPSQGLDVITQEVVDKIARKMADIEKKGITTYLRFGHEMNGDWYPWAGQPKSKRCLYRFSILSLLIVILFMLQEFIEKFRMLAIAIRKVTHKTYFLWLMINSPFFLRCPNTKYASGNVHAPHGGYTPYWPGKEHVDISGKLMIYNLMICNPGQKRLNIAPQADEAVKILSEFSAMYGPKGQGTPIMLAETGATYTTSVDGTVPGKGNASEVVIKSEWLKQLVSKETVSKVDGFMAIVW</sequence>
<keyword evidence="3 4" id="KW-0326">Glycosidase</keyword>
<dbReference type="InterPro" id="IPR022790">
    <property type="entry name" value="GH26_dom"/>
</dbReference>
<organism evidence="8">
    <name type="scientific">Hemileia vastatrix</name>
    <dbReference type="NCBI Taxonomy" id="203904"/>
    <lineage>
        <taxon>Eukaryota</taxon>
        <taxon>Fungi</taxon>
        <taxon>Dikarya</taxon>
        <taxon>Basidiomycota</taxon>
        <taxon>Pucciniomycotina</taxon>
        <taxon>Pucciniomycetes</taxon>
        <taxon>Pucciniales</taxon>
        <taxon>Zaghouaniaceae</taxon>
        <taxon>Hemileia</taxon>
    </lineage>
</organism>
<comment type="similarity">
    <text evidence="1 4">Belongs to the glycosyl hydrolase 26 family.</text>
</comment>
<name>T1UQ70_9BASI</name>
<keyword evidence="6" id="KW-0732">Signal</keyword>
<reference evidence="8" key="1">
    <citation type="submission" date="2013-04" db="EMBL/GenBank/DDBJ databases">
        <title>Genome annotation of the coffee rust (Hemileia vastatrix) contributes to the gene repertoire catalogue of the Pucciniales.</title>
        <authorList>
            <person name="Cristancho M.M."/>
            <person name="Botero D.O."/>
            <person name="Giraldo W.G."/>
            <person name="Tabima J.F."/>
            <person name="Riano-Pachon D.M."/>
            <person name="Escobar C."/>
            <person name="Rozo Y.I."/>
            <person name="Rivera L.F."/>
            <person name="Restrepo S."/>
            <person name="Gaitan A.L."/>
        </authorList>
    </citation>
    <scope>NUCLEOTIDE SEQUENCE</scope>
</reference>
<dbReference type="PROSITE" id="PS51764">
    <property type="entry name" value="GH26"/>
    <property type="match status" value="1"/>
</dbReference>
<dbReference type="Gene3D" id="3.20.20.80">
    <property type="entry name" value="Glycosidases"/>
    <property type="match status" value="1"/>
</dbReference>
<dbReference type="InterPro" id="IPR000805">
    <property type="entry name" value="Glyco_hydro_26"/>
</dbReference>
<dbReference type="GO" id="GO:0006080">
    <property type="term" value="P:substituted mannan metabolic process"/>
    <property type="evidence" value="ECO:0007669"/>
    <property type="project" value="InterPro"/>
</dbReference>
<dbReference type="GO" id="GO:0016985">
    <property type="term" value="F:mannan endo-1,4-beta-mannosidase activity"/>
    <property type="evidence" value="ECO:0007669"/>
    <property type="project" value="InterPro"/>
</dbReference>
<dbReference type="EMBL" id="KF018026">
    <property type="protein sequence ID" value="AGT80112.1"/>
    <property type="molecule type" value="Genomic_DNA"/>
</dbReference>
<dbReference type="AlphaFoldDB" id="T1UQ70"/>
<feature type="signal peptide" evidence="6">
    <location>
        <begin position="1"/>
        <end position="19"/>
    </location>
</feature>
<evidence type="ECO:0000256" key="2">
    <source>
        <dbReference type="ARBA" id="ARBA00022801"/>
    </source>
</evidence>
<dbReference type="PANTHER" id="PTHR40079:SF6">
    <property type="entry name" value="GH26 DOMAIN-CONTAINING PROTEIN"/>
    <property type="match status" value="1"/>
</dbReference>
<feature type="domain" description="GH26" evidence="7">
    <location>
        <begin position="1"/>
        <end position="358"/>
    </location>
</feature>
<feature type="non-terminal residue" evidence="8">
    <location>
        <position position="358"/>
    </location>
</feature>
<feature type="active site" description="Nucleophile" evidence="4">
    <location>
        <position position="309"/>
    </location>
</feature>
<feature type="compositionally biased region" description="Basic residues" evidence="5">
    <location>
        <begin position="27"/>
        <end position="43"/>
    </location>
</feature>
<feature type="active site" description="Proton donor" evidence="4">
    <location>
        <position position="158"/>
    </location>
</feature>
<evidence type="ECO:0000259" key="7">
    <source>
        <dbReference type="PROSITE" id="PS51764"/>
    </source>
</evidence>
<feature type="chain" id="PRO_5004595269" evidence="6">
    <location>
        <begin position="20"/>
        <end position="358"/>
    </location>
</feature>
<evidence type="ECO:0000256" key="1">
    <source>
        <dbReference type="ARBA" id="ARBA00007754"/>
    </source>
</evidence>
<evidence type="ECO:0000313" key="8">
    <source>
        <dbReference type="EMBL" id="AGT80112.1"/>
    </source>
</evidence>
<evidence type="ECO:0000256" key="3">
    <source>
        <dbReference type="ARBA" id="ARBA00023295"/>
    </source>
</evidence>
<feature type="region of interest" description="Disordered" evidence="5">
    <location>
        <begin position="27"/>
        <end position="53"/>
    </location>
</feature>
<dbReference type="SUPFAM" id="SSF51445">
    <property type="entry name" value="(Trans)glycosidases"/>
    <property type="match status" value="1"/>
</dbReference>
<protein>
    <submittedName>
        <fullName evidence="8">Copper amine oxidase-like domain-containing protein</fullName>
    </submittedName>
</protein>
<keyword evidence="2 4" id="KW-0378">Hydrolase</keyword>
<accession>T1UQ70</accession>
<dbReference type="PANTHER" id="PTHR40079">
    <property type="entry name" value="MANNAN ENDO-1,4-BETA-MANNOSIDASE E-RELATED"/>
    <property type="match status" value="1"/>
</dbReference>
<evidence type="ECO:0000256" key="5">
    <source>
        <dbReference type="SAM" id="MobiDB-lite"/>
    </source>
</evidence>